<keyword evidence="2" id="KW-1185">Reference proteome</keyword>
<dbReference type="Proteomes" id="UP000502248">
    <property type="component" value="Chromosome"/>
</dbReference>
<evidence type="ECO:0000313" key="1">
    <source>
        <dbReference type="EMBL" id="QJD81722.1"/>
    </source>
</evidence>
<sequence>MGSPLVEMSQEAFSLPIVNAMRTQFLMGTAAVRHMEQSKDCFVNWLVRPARKVFESFV</sequence>
<evidence type="ECO:0000313" key="2">
    <source>
        <dbReference type="Proteomes" id="UP000502248"/>
    </source>
</evidence>
<dbReference type="AlphaFoldDB" id="A0A7Z2VEM8"/>
<dbReference type="EMBL" id="CP051680">
    <property type="protein sequence ID" value="QJD81722.1"/>
    <property type="molecule type" value="Genomic_DNA"/>
</dbReference>
<dbReference type="KEGG" id="cheb:HH215_24440"/>
<gene>
    <name evidence="1" type="ORF">HH215_24440</name>
</gene>
<name>A0A7Z2VEM8_9BACL</name>
<accession>A0A7Z2VEM8</accession>
<protein>
    <submittedName>
        <fullName evidence="1">Uncharacterized protein</fullName>
    </submittedName>
</protein>
<dbReference type="RefSeq" id="WP_169278028.1">
    <property type="nucleotide sequence ID" value="NZ_CP051680.1"/>
</dbReference>
<proteinExistence type="predicted"/>
<organism evidence="1 2">
    <name type="scientific">Cohnella herbarum</name>
    <dbReference type="NCBI Taxonomy" id="2728023"/>
    <lineage>
        <taxon>Bacteria</taxon>
        <taxon>Bacillati</taxon>
        <taxon>Bacillota</taxon>
        <taxon>Bacilli</taxon>
        <taxon>Bacillales</taxon>
        <taxon>Paenibacillaceae</taxon>
        <taxon>Cohnella</taxon>
    </lineage>
</organism>
<reference evidence="1 2" key="1">
    <citation type="submission" date="2020-04" db="EMBL/GenBank/DDBJ databases">
        <title>Genome sequencing of novel species.</title>
        <authorList>
            <person name="Heo J."/>
            <person name="Kim S.-J."/>
            <person name="Kim J.-S."/>
            <person name="Hong S.-B."/>
            <person name="Kwon S.-W."/>
        </authorList>
    </citation>
    <scope>NUCLEOTIDE SEQUENCE [LARGE SCALE GENOMIC DNA]</scope>
    <source>
        <strain evidence="1 2">MFER-1</strain>
    </source>
</reference>